<feature type="compositionally biased region" description="Polar residues" evidence="6">
    <location>
        <begin position="20"/>
        <end position="31"/>
    </location>
</feature>
<dbReference type="PANTHER" id="PTHR46039">
    <property type="entry name" value="SUCROSE-PHOSPHATE SYNTHASE 3-RELATED"/>
    <property type="match status" value="1"/>
</dbReference>
<feature type="compositionally biased region" description="Low complexity" evidence="6">
    <location>
        <begin position="69"/>
        <end position="85"/>
    </location>
</feature>
<keyword evidence="4" id="KW-0808">Transferase</keyword>
<dbReference type="Gene3D" id="3.40.50.2000">
    <property type="entry name" value="Glycogen Phosphorylase B"/>
    <property type="match status" value="1"/>
</dbReference>
<proteinExistence type="inferred from homology"/>
<evidence type="ECO:0000256" key="4">
    <source>
        <dbReference type="ARBA" id="ARBA00022679"/>
    </source>
</evidence>
<reference evidence="8" key="1">
    <citation type="journal article" date="2021" name="Proc. Natl. Acad. Sci. U.S.A.">
        <title>Three genomes in the algal genus Volvox reveal the fate of a haploid sex-determining region after a transition to homothallism.</title>
        <authorList>
            <person name="Yamamoto K."/>
            <person name="Hamaji T."/>
            <person name="Kawai-Toyooka H."/>
            <person name="Matsuzaki R."/>
            <person name="Takahashi F."/>
            <person name="Nishimura Y."/>
            <person name="Kawachi M."/>
            <person name="Noguchi H."/>
            <person name="Minakuchi Y."/>
            <person name="Umen J.G."/>
            <person name="Toyoda A."/>
            <person name="Nozaki H."/>
        </authorList>
    </citation>
    <scope>NUCLEOTIDE SEQUENCE</scope>
    <source>
        <strain evidence="8">NIES-3780</strain>
    </source>
</reference>
<feature type="compositionally biased region" description="Low complexity" evidence="6">
    <location>
        <begin position="378"/>
        <end position="388"/>
    </location>
</feature>
<comment type="catalytic activity">
    <reaction evidence="5">
        <text>beta-D-fructose 6-phosphate + UDP-alpha-D-glucose = sucrose 6(F)-phosphate + UDP + H(+)</text>
        <dbReference type="Rhea" id="RHEA:22172"/>
        <dbReference type="ChEBI" id="CHEBI:15378"/>
        <dbReference type="ChEBI" id="CHEBI:57634"/>
        <dbReference type="ChEBI" id="CHEBI:57723"/>
        <dbReference type="ChEBI" id="CHEBI:58223"/>
        <dbReference type="ChEBI" id="CHEBI:58885"/>
        <dbReference type="EC" id="2.4.1.14"/>
    </reaction>
</comment>
<comment type="caution">
    <text evidence="8">The sequence shown here is derived from an EMBL/GenBank/DDBJ whole genome shotgun (WGS) entry which is preliminary data.</text>
</comment>
<dbReference type="InterPro" id="IPR001296">
    <property type="entry name" value="Glyco_trans_1"/>
</dbReference>
<organism evidence="8 9">
    <name type="scientific">Volvox africanus</name>
    <dbReference type="NCBI Taxonomy" id="51714"/>
    <lineage>
        <taxon>Eukaryota</taxon>
        <taxon>Viridiplantae</taxon>
        <taxon>Chlorophyta</taxon>
        <taxon>core chlorophytes</taxon>
        <taxon>Chlorophyceae</taxon>
        <taxon>CS clade</taxon>
        <taxon>Chlamydomonadales</taxon>
        <taxon>Volvocaceae</taxon>
        <taxon>Volvox</taxon>
    </lineage>
</organism>
<dbReference type="GO" id="GO:0046524">
    <property type="term" value="F:sucrose-phosphate synthase activity"/>
    <property type="evidence" value="ECO:0007669"/>
    <property type="project" value="UniProtKB-EC"/>
</dbReference>
<keyword evidence="3" id="KW-0328">Glycosyltransferase</keyword>
<name>A0A8J4AWS8_9CHLO</name>
<feature type="region of interest" description="Disordered" evidence="6">
    <location>
        <begin position="378"/>
        <end position="402"/>
    </location>
</feature>
<evidence type="ECO:0000256" key="3">
    <source>
        <dbReference type="ARBA" id="ARBA00022676"/>
    </source>
</evidence>
<accession>A0A8J4AWS8</accession>
<dbReference type="InterPro" id="IPR044161">
    <property type="entry name" value="SPS"/>
</dbReference>
<feature type="non-terminal residue" evidence="8">
    <location>
        <position position="1"/>
    </location>
</feature>
<evidence type="ECO:0000313" key="8">
    <source>
        <dbReference type="EMBL" id="GIL46817.1"/>
    </source>
</evidence>
<keyword evidence="9" id="KW-1185">Reference proteome</keyword>
<feature type="compositionally biased region" description="Polar residues" evidence="6">
    <location>
        <begin position="1"/>
        <end position="13"/>
    </location>
</feature>
<evidence type="ECO:0000259" key="7">
    <source>
        <dbReference type="Pfam" id="PF00534"/>
    </source>
</evidence>
<dbReference type="SUPFAM" id="SSF53756">
    <property type="entry name" value="UDP-Glycosyltransferase/glycogen phosphorylase"/>
    <property type="match status" value="1"/>
</dbReference>
<evidence type="ECO:0000256" key="6">
    <source>
        <dbReference type="SAM" id="MobiDB-lite"/>
    </source>
</evidence>
<dbReference type="PANTHER" id="PTHR46039:SF5">
    <property type="entry name" value="SUCROSE-PHOSPHATE SYNTHASE 3-RELATED"/>
    <property type="match status" value="1"/>
</dbReference>
<evidence type="ECO:0000256" key="2">
    <source>
        <dbReference type="ARBA" id="ARBA00012536"/>
    </source>
</evidence>
<protein>
    <recommendedName>
        <fullName evidence="2">sucrose-phosphate synthase</fullName>
        <ecNumber evidence="2">2.4.1.14</ecNumber>
    </recommendedName>
</protein>
<gene>
    <name evidence="8" type="ORF">Vafri_3695</name>
</gene>
<feature type="compositionally biased region" description="Low complexity" evidence="6">
    <location>
        <begin position="128"/>
        <end position="137"/>
    </location>
</feature>
<evidence type="ECO:0000256" key="5">
    <source>
        <dbReference type="ARBA" id="ARBA00047471"/>
    </source>
</evidence>
<evidence type="ECO:0000313" key="9">
    <source>
        <dbReference type="Proteomes" id="UP000747399"/>
    </source>
</evidence>
<feature type="region of interest" description="Disordered" evidence="6">
    <location>
        <begin position="1"/>
        <end position="146"/>
    </location>
</feature>
<evidence type="ECO:0000256" key="1">
    <source>
        <dbReference type="ARBA" id="ARBA00006530"/>
    </source>
</evidence>
<sequence length="402" mass="41146">MMQGSSPPLSAATTHKLPTHGSSTPTRQGKTSHSEGRTPAPDSAPCFGAATPPLRVPRPVLASEGGGAASPIANAATAGAASLSSHQPRSPRRSFGGGGNPPPTPFASPPVFIRRGLMEGEGNGRETGAVASSPSGAAPGGGSTMLHAAASPVAQPLSGVFTEPPIWREVHRFLRNPAKPVILAMSRPDAKKNVATLIKAYGSSAVLRDLANLVLVLGNRDAIDSMASGSARVMEGVLKLVDAYDLYGSVAYPKRHSQSDISDIYHLAAATRGVFVNVALQEPFGLTLIEAAAHGVPIVATCHGGPIDIVATLRNGVTAEPGDVGAIATAITDIITRPELWDTFSNNGRNNILAYSWPSHVLSYLRIVEARRAAEYPPTAAAATPRSGGSPGPVGMAGQAGG</sequence>
<dbReference type="Proteomes" id="UP000747399">
    <property type="component" value="Unassembled WGS sequence"/>
</dbReference>
<dbReference type="AlphaFoldDB" id="A0A8J4AWS8"/>
<dbReference type="EMBL" id="BNCO01000004">
    <property type="protein sequence ID" value="GIL46817.1"/>
    <property type="molecule type" value="Genomic_DNA"/>
</dbReference>
<comment type="similarity">
    <text evidence="1">Belongs to the glycosyltransferase 1 family.</text>
</comment>
<dbReference type="EC" id="2.4.1.14" evidence="2"/>
<dbReference type="Pfam" id="PF00534">
    <property type="entry name" value="Glycos_transf_1"/>
    <property type="match status" value="1"/>
</dbReference>
<feature type="domain" description="Glycosyl transferase family 1" evidence="7">
    <location>
        <begin position="174"/>
        <end position="350"/>
    </location>
</feature>